<evidence type="ECO:0000256" key="1">
    <source>
        <dbReference type="ARBA" id="ARBA00005251"/>
    </source>
</evidence>
<dbReference type="NCBIfam" id="NF001099">
    <property type="entry name" value="PRK00132.1"/>
    <property type="match status" value="1"/>
</dbReference>
<dbReference type="eggNOG" id="KOG1697">
    <property type="taxonomic scope" value="Eukaryota"/>
</dbReference>
<dbReference type="Pfam" id="PF00380">
    <property type="entry name" value="Ribosomal_S9"/>
    <property type="match status" value="1"/>
</dbReference>
<feature type="compositionally biased region" description="Polar residues" evidence="5">
    <location>
        <begin position="439"/>
        <end position="459"/>
    </location>
</feature>
<feature type="region of interest" description="Disordered" evidence="5">
    <location>
        <begin position="54"/>
        <end position="106"/>
    </location>
</feature>
<evidence type="ECO:0008006" key="9">
    <source>
        <dbReference type="Google" id="ProtNLM"/>
    </source>
</evidence>
<protein>
    <recommendedName>
        <fullName evidence="9">30S ribosomal protein S9, chloroplastic</fullName>
    </recommendedName>
</protein>
<dbReference type="STRING" id="40149.A0A0E0EFJ1"/>
<organism evidence="7">
    <name type="scientific">Oryza meridionalis</name>
    <dbReference type="NCBI Taxonomy" id="40149"/>
    <lineage>
        <taxon>Eukaryota</taxon>
        <taxon>Viridiplantae</taxon>
        <taxon>Streptophyta</taxon>
        <taxon>Embryophyta</taxon>
        <taxon>Tracheophyta</taxon>
        <taxon>Spermatophyta</taxon>
        <taxon>Magnoliopsida</taxon>
        <taxon>Liliopsida</taxon>
        <taxon>Poales</taxon>
        <taxon>Poaceae</taxon>
        <taxon>BOP clade</taxon>
        <taxon>Oryzoideae</taxon>
        <taxon>Oryzeae</taxon>
        <taxon>Oryzinae</taxon>
        <taxon>Oryza</taxon>
    </lineage>
</organism>
<feature type="region of interest" description="Disordered" evidence="5">
    <location>
        <begin position="439"/>
        <end position="462"/>
    </location>
</feature>
<keyword evidence="2 4" id="KW-0689">Ribosomal protein</keyword>
<evidence type="ECO:0000256" key="5">
    <source>
        <dbReference type="SAM" id="MobiDB-lite"/>
    </source>
</evidence>
<keyword evidence="3 4" id="KW-0687">Ribonucleoprotein</keyword>
<feature type="region of interest" description="Disordered" evidence="5">
    <location>
        <begin position="167"/>
        <end position="199"/>
    </location>
</feature>
<dbReference type="InterPro" id="IPR020574">
    <property type="entry name" value="Ribosomal_uS9_CS"/>
</dbReference>
<dbReference type="GO" id="GO:0006412">
    <property type="term" value="P:translation"/>
    <property type="evidence" value="ECO:0007669"/>
    <property type="project" value="InterPro"/>
</dbReference>
<dbReference type="InterPro" id="IPR023035">
    <property type="entry name" value="Ribosomal_uS9_bac/plastid"/>
</dbReference>
<keyword evidence="8" id="KW-1185">Reference proteome</keyword>
<dbReference type="GO" id="GO:1990904">
    <property type="term" value="C:ribonucleoprotein complex"/>
    <property type="evidence" value="ECO:0007669"/>
    <property type="project" value="UniProtKB-KW"/>
</dbReference>
<dbReference type="Proteomes" id="UP000008021">
    <property type="component" value="Chromosome 7"/>
</dbReference>
<evidence type="ECO:0000313" key="8">
    <source>
        <dbReference type="Proteomes" id="UP000008021"/>
    </source>
</evidence>
<dbReference type="PANTHER" id="PTHR12242:SF6">
    <property type="entry name" value="PROTEIN ROLLING PROTEIN"/>
    <property type="match status" value="1"/>
</dbReference>
<dbReference type="AlphaFoldDB" id="A0A0E0EFJ1"/>
<dbReference type="HAMAP" id="MF_00532_B">
    <property type="entry name" value="Ribosomal_uS9_B"/>
    <property type="match status" value="1"/>
</dbReference>
<comment type="similarity">
    <text evidence="1 4">Belongs to the universal ribosomal protein uS9 family.</text>
</comment>
<keyword evidence="6" id="KW-0472">Membrane</keyword>
<evidence type="ECO:0000256" key="4">
    <source>
        <dbReference type="RuleBase" id="RU003815"/>
    </source>
</evidence>
<dbReference type="GO" id="GO:0005840">
    <property type="term" value="C:ribosome"/>
    <property type="evidence" value="ECO:0007669"/>
    <property type="project" value="UniProtKB-KW"/>
</dbReference>
<dbReference type="Gramene" id="OMERI07G21410.1">
    <property type="protein sequence ID" value="OMERI07G21410.1"/>
    <property type="gene ID" value="OMERI07G21410"/>
</dbReference>
<dbReference type="InterPro" id="IPR020568">
    <property type="entry name" value="Ribosomal_Su5_D2-typ_SF"/>
</dbReference>
<keyword evidence="6" id="KW-0812">Transmembrane</keyword>
<evidence type="ECO:0000256" key="6">
    <source>
        <dbReference type="SAM" id="Phobius"/>
    </source>
</evidence>
<dbReference type="GO" id="GO:0016020">
    <property type="term" value="C:membrane"/>
    <property type="evidence" value="ECO:0007669"/>
    <property type="project" value="TreeGrafter"/>
</dbReference>
<evidence type="ECO:0000313" key="7">
    <source>
        <dbReference type="EnsemblPlants" id="OMERI07G21410.1"/>
    </source>
</evidence>
<sequence>MLLRRLLHSSRRLGHRLQTLTPASTAAASSSPVPAPLPFRCPLPASRLLWPRLLSTSGRDDDPNKPWAFTPESGDPDPFAAGEGVEAPAGEDPLGSSAAGEDPWAKDFRAEDSEKGDVFEEIFKEEAATAAVASGEKAPGAGADELWTLSGEDEKDPFAEAVLGGGLEGIGGEGAAIDEADAGEDEEEEERKRQERRAREQELMETLKGPNRAFGDLIEASGITEDMIASLILLKDVRGVPGLPPLREIEDEAIEKMNATSSRADVERQKQEEIAKARVRQVDEKGRAYGTGKRKCSIARVWIQPGDGKFIVNDKQFDSYFPILDHRADLLRPFTVTKTLGRWDVTCTVKGGGVSGQVGAIRLGISRALQNWEPGLRPNLKAAGYLTRDSRVVERKKPGKAKARKSFQWVKRWFGPADNVSACVLSTFRNFTASLAESRSDSQCRTPSTTQPQLPQNSPAPHLHCRYATRGSSEGQPRVAGGVMSAAAEDGAAAYWLRWQVFVCGALIVLPTAAAAALLPRLRRAAAPLRGTDLWVPCWARLHPGWLLGYRAFALAAAVALLVRLLVGHGVDVFFFYTQWTFLLVTIYFAFATAISAHGCWVYSKKNLKKADESHEFLSDDVENREFSTSSGEMKRDEEKITNYHEQIANEKRAGLWGRCMQIIYQTSAGATMLTDITFWGLLVPFFYRDKFGLSLVTDGMHSLNAVLLLIDTFLNNMPFPWYRLAFFVFWSCSYVTFQWVLHACGAISWWPYPFLDLSSSGAPLWYLAMAIVHIPCFFLYWSIVKAKQTYFPRLFPHAYVRN</sequence>
<proteinExistence type="inferred from homology"/>
<feature type="transmembrane region" description="Helical" evidence="6">
    <location>
        <begin position="727"/>
        <end position="753"/>
    </location>
</feature>
<dbReference type="SUPFAM" id="SSF54211">
    <property type="entry name" value="Ribosomal protein S5 domain 2-like"/>
    <property type="match status" value="1"/>
</dbReference>
<reference evidence="7" key="1">
    <citation type="submission" date="2015-04" db="UniProtKB">
        <authorList>
            <consortium name="EnsemblPlants"/>
        </authorList>
    </citation>
    <scope>IDENTIFICATION</scope>
</reference>
<feature type="transmembrane region" description="Helical" evidence="6">
    <location>
        <begin position="499"/>
        <end position="520"/>
    </location>
</feature>
<feature type="transmembrane region" description="Helical" evidence="6">
    <location>
        <begin position="765"/>
        <end position="784"/>
    </location>
</feature>
<dbReference type="EnsemblPlants" id="OMERI07G21410.1">
    <property type="protein sequence ID" value="OMERI07G21410.1"/>
    <property type="gene ID" value="OMERI07G21410"/>
</dbReference>
<dbReference type="GO" id="GO:0003735">
    <property type="term" value="F:structural constituent of ribosome"/>
    <property type="evidence" value="ECO:0007669"/>
    <property type="project" value="InterPro"/>
</dbReference>
<reference evidence="7" key="2">
    <citation type="submission" date="2018-05" db="EMBL/GenBank/DDBJ databases">
        <title>OmerRS3 (Oryza meridionalis Reference Sequence Version 3).</title>
        <authorList>
            <person name="Zhang J."/>
            <person name="Kudrna D."/>
            <person name="Lee S."/>
            <person name="Talag J."/>
            <person name="Welchert J."/>
            <person name="Wing R.A."/>
        </authorList>
    </citation>
    <scope>NUCLEOTIDE SEQUENCE [LARGE SCALE GENOMIC DNA]</scope>
    <source>
        <strain evidence="7">cv. OR44</strain>
    </source>
</reference>
<feature type="transmembrane region" description="Helical" evidence="6">
    <location>
        <begin position="579"/>
        <end position="603"/>
    </location>
</feature>
<dbReference type="GO" id="GO:0005737">
    <property type="term" value="C:cytoplasm"/>
    <property type="evidence" value="ECO:0007669"/>
    <property type="project" value="UniProtKB-ARBA"/>
</dbReference>
<feature type="transmembrane region" description="Helical" evidence="6">
    <location>
        <begin position="548"/>
        <end position="567"/>
    </location>
</feature>
<dbReference type="PANTHER" id="PTHR12242">
    <property type="entry name" value="OS02G0130600 PROTEIN-RELATED"/>
    <property type="match status" value="1"/>
</dbReference>
<evidence type="ECO:0000256" key="3">
    <source>
        <dbReference type="ARBA" id="ARBA00023274"/>
    </source>
</evidence>
<accession>A0A0E0EFJ1</accession>
<dbReference type="Gene3D" id="3.30.230.10">
    <property type="match status" value="1"/>
</dbReference>
<dbReference type="InterPro" id="IPR014721">
    <property type="entry name" value="Ribsml_uS5_D2-typ_fold_subgr"/>
</dbReference>
<name>A0A0E0EFJ1_9ORYZ</name>
<dbReference type="PROSITE" id="PS00360">
    <property type="entry name" value="RIBOSOMAL_S9"/>
    <property type="match status" value="1"/>
</dbReference>
<dbReference type="InterPro" id="IPR000754">
    <property type="entry name" value="Ribosomal_uS9"/>
</dbReference>
<feature type="compositionally biased region" description="Low complexity" evidence="5">
    <location>
        <begin position="80"/>
        <end position="91"/>
    </location>
</feature>
<feature type="compositionally biased region" description="Basic and acidic residues" evidence="5">
    <location>
        <begin position="190"/>
        <end position="199"/>
    </location>
</feature>
<dbReference type="HOGENOM" id="CLU_019039_0_0_1"/>
<evidence type="ECO:0000256" key="2">
    <source>
        <dbReference type="ARBA" id="ARBA00022980"/>
    </source>
</evidence>
<keyword evidence="6" id="KW-1133">Transmembrane helix</keyword>
<dbReference type="FunFam" id="3.30.230.10:FF:000034">
    <property type="entry name" value="30S ribosomal protein S9"/>
    <property type="match status" value="1"/>
</dbReference>
<feature type="compositionally biased region" description="Acidic residues" evidence="5">
    <location>
        <begin position="176"/>
        <end position="189"/>
    </location>
</feature>